<sequence>MPEPKVPFGKKFRQKYFTKLDLNVVNVNHGSFGLTPDPILDSYIKNIEKQCLFPEKVIRYDNRGDYIEALKLVADKDLLNCDYHNLALLENATLAVNTVLRSYPFAKGDKFVISSTTYRACANTVKFLENRIGIEAIVIELNFPLTNKEILEKFKREFEKSSPKLCLFDTVSSLPSVRFPFELITKLCKEYGVLSLIDGAHGIGLIKLSLEDLKPDFFVTNLHKWLFVERGCAVLYVDPKHQRKVHSIPISFAYLDDDTPLETEELNKMRFIDTFEYTGTTNKANIPTIREAIQFRKDICGGESVIQKYCEDLSHQVV</sequence>
<reference evidence="3 4" key="1">
    <citation type="submission" date="2015-11" db="EMBL/GenBank/DDBJ databases">
        <title>The genome of Debaryomyces fabryi.</title>
        <authorList>
            <person name="Tafer H."/>
            <person name="Lopandic K."/>
        </authorList>
    </citation>
    <scope>NUCLEOTIDE SEQUENCE [LARGE SCALE GENOMIC DNA]</scope>
    <source>
        <strain evidence="3 4">CBS 789</strain>
    </source>
</reference>
<evidence type="ECO:0000313" key="4">
    <source>
        <dbReference type="Proteomes" id="UP000054251"/>
    </source>
</evidence>
<dbReference type="SUPFAM" id="SSF53383">
    <property type="entry name" value="PLP-dependent transferases"/>
    <property type="match status" value="1"/>
</dbReference>
<dbReference type="RefSeq" id="XP_015465252.1">
    <property type="nucleotide sequence ID" value="XM_015613926.1"/>
</dbReference>
<dbReference type="OrthoDB" id="5978656at2759"/>
<name>A0A0V1PSD0_9ASCO</name>
<dbReference type="InterPro" id="IPR000192">
    <property type="entry name" value="Aminotrans_V_dom"/>
</dbReference>
<dbReference type="PANTHER" id="PTHR43092">
    <property type="entry name" value="L-CYSTEINE DESULFHYDRASE"/>
    <property type="match status" value="1"/>
</dbReference>
<dbReference type="InterPro" id="IPR015424">
    <property type="entry name" value="PyrdxlP-dep_Trfase"/>
</dbReference>
<keyword evidence="4" id="KW-1185">Reference proteome</keyword>
<feature type="domain" description="Aminotransferase class V" evidence="2">
    <location>
        <begin position="77"/>
        <end position="299"/>
    </location>
</feature>
<dbReference type="PANTHER" id="PTHR43092:SF2">
    <property type="entry name" value="HERCYNYLCYSTEINE SULFOXIDE LYASE"/>
    <property type="match status" value="1"/>
</dbReference>
<proteinExistence type="predicted"/>
<evidence type="ECO:0000259" key="2">
    <source>
        <dbReference type="Pfam" id="PF00266"/>
    </source>
</evidence>
<gene>
    <name evidence="3" type="ORF">AC631_05097</name>
</gene>
<accession>A0A0V1PSD0</accession>
<dbReference type="Proteomes" id="UP000054251">
    <property type="component" value="Unassembled WGS sequence"/>
</dbReference>
<evidence type="ECO:0000256" key="1">
    <source>
        <dbReference type="ARBA" id="ARBA00022898"/>
    </source>
</evidence>
<evidence type="ECO:0000313" key="3">
    <source>
        <dbReference type="EMBL" id="KRZ99149.1"/>
    </source>
</evidence>
<dbReference type="GeneID" id="26842106"/>
<dbReference type="Gene3D" id="3.40.640.10">
    <property type="entry name" value="Type I PLP-dependent aspartate aminotransferase-like (Major domain)"/>
    <property type="match status" value="1"/>
</dbReference>
<dbReference type="InterPro" id="IPR015421">
    <property type="entry name" value="PyrdxlP-dep_Trfase_major"/>
</dbReference>
<organism evidence="3 4">
    <name type="scientific">Debaryomyces fabryi</name>
    <dbReference type="NCBI Taxonomy" id="58627"/>
    <lineage>
        <taxon>Eukaryota</taxon>
        <taxon>Fungi</taxon>
        <taxon>Dikarya</taxon>
        <taxon>Ascomycota</taxon>
        <taxon>Saccharomycotina</taxon>
        <taxon>Pichiomycetes</taxon>
        <taxon>Debaryomycetaceae</taxon>
        <taxon>Debaryomyces</taxon>
    </lineage>
</organism>
<dbReference type="Pfam" id="PF00266">
    <property type="entry name" value="Aminotran_5"/>
    <property type="match status" value="1"/>
</dbReference>
<dbReference type="EMBL" id="LMYN01000169">
    <property type="protein sequence ID" value="KRZ99149.1"/>
    <property type="molecule type" value="Genomic_DNA"/>
</dbReference>
<protein>
    <recommendedName>
        <fullName evidence="2">Aminotransferase class V domain-containing protein</fullName>
    </recommendedName>
</protein>
<keyword evidence="1" id="KW-0663">Pyridoxal phosphate</keyword>
<dbReference type="AlphaFoldDB" id="A0A0V1PSD0"/>
<comment type="caution">
    <text evidence="3">The sequence shown here is derived from an EMBL/GenBank/DDBJ whole genome shotgun (WGS) entry which is preliminary data.</text>
</comment>